<feature type="transmembrane region" description="Helical" evidence="1">
    <location>
        <begin position="122"/>
        <end position="144"/>
    </location>
</feature>
<proteinExistence type="predicted"/>
<keyword evidence="1" id="KW-0472">Membrane</keyword>
<protein>
    <submittedName>
        <fullName evidence="3">Uncharacterized protein</fullName>
    </submittedName>
</protein>
<dbReference type="AlphaFoldDB" id="A0A914EE18"/>
<evidence type="ECO:0000313" key="2">
    <source>
        <dbReference type="Proteomes" id="UP000887540"/>
    </source>
</evidence>
<reference evidence="3" key="1">
    <citation type="submission" date="2022-11" db="UniProtKB">
        <authorList>
            <consortium name="WormBaseParasite"/>
        </authorList>
    </citation>
    <scope>IDENTIFICATION</scope>
</reference>
<accession>A0A914EE18</accession>
<organism evidence="2 3">
    <name type="scientific">Acrobeloides nanus</name>
    <dbReference type="NCBI Taxonomy" id="290746"/>
    <lineage>
        <taxon>Eukaryota</taxon>
        <taxon>Metazoa</taxon>
        <taxon>Ecdysozoa</taxon>
        <taxon>Nematoda</taxon>
        <taxon>Chromadorea</taxon>
        <taxon>Rhabditida</taxon>
        <taxon>Tylenchina</taxon>
        <taxon>Cephalobomorpha</taxon>
        <taxon>Cephaloboidea</taxon>
        <taxon>Cephalobidae</taxon>
        <taxon>Acrobeloides</taxon>
    </lineage>
</organism>
<keyword evidence="1" id="KW-1133">Transmembrane helix</keyword>
<sequence>MLTIDDGNIPFELERGLTINKNDGDEEQTEVKFPDWSEAVKVAPQADLYALVEVSNTVRLPIDPVDRPKIGHANLLGVFIDLDRKLRMAYGIFLVIVCSCVLFLATLVIIAIHKSGNLSKSALYVLATYSLLNSMVILFILGWYTGPQLILGVIYGF</sequence>
<dbReference type="WBParaSite" id="ACRNAN_scaffold717.g10939.t1">
    <property type="protein sequence ID" value="ACRNAN_scaffold717.g10939.t1"/>
    <property type="gene ID" value="ACRNAN_scaffold717.g10939"/>
</dbReference>
<name>A0A914EE18_9BILA</name>
<dbReference type="Proteomes" id="UP000887540">
    <property type="component" value="Unplaced"/>
</dbReference>
<keyword evidence="2" id="KW-1185">Reference proteome</keyword>
<evidence type="ECO:0000313" key="3">
    <source>
        <dbReference type="WBParaSite" id="ACRNAN_scaffold717.g10939.t1"/>
    </source>
</evidence>
<evidence type="ECO:0000256" key="1">
    <source>
        <dbReference type="SAM" id="Phobius"/>
    </source>
</evidence>
<keyword evidence="1" id="KW-0812">Transmembrane</keyword>
<feature type="transmembrane region" description="Helical" evidence="1">
    <location>
        <begin position="88"/>
        <end position="110"/>
    </location>
</feature>